<protein>
    <recommendedName>
        <fullName evidence="3">Reverse transcriptase/retrotransposon-derived protein RNase H-like domain-containing protein</fullName>
    </recommendedName>
</protein>
<name>A0A371H1L2_MUCPR</name>
<evidence type="ECO:0008006" key="3">
    <source>
        <dbReference type="Google" id="ProtNLM"/>
    </source>
</evidence>
<dbReference type="EMBL" id="QJKJ01003836">
    <property type="protein sequence ID" value="RDX96669.1"/>
    <property type="molecule type" value="Genomic_DNA"/>
</dbReference>
<organism evidence="1 2">
    <name type="scientific">Mucuna pruriens</name>
    <name type="common">Velvet bean</name>
    <name type="synonym">Dolichos pruriens</name>
    <dbReference type="NCBI Taxonomy" id="157652"/>
    <lineage>
        <taxon>Eukaryota</taxon>
        <taxon>Viridiplantae</taxon>
        <taxon>Streptophyta</taxon>
        <taxon>Embryophyta</taxon>
        <taxon>Tracheophyta</taxon>
        <taxon>Spermatophyta</taxon>
        <taxon>Magnoliopsida</taxon>
        <taxon>eudicotyledons</taxon>
        <taxon>Gunneridae</taxon>
        <taxon>Pentapetalae</taxon>
        <taxon>rosids</taxon>
        <taxon>fabids</taxon>
        <taxon>Fabales</taxon>
        <taxon>Fabaceae</taxon>
        <taxon>Papilionoideae</taxon>
        <taxon>50 kb inversion clade</taxon>
        <taxon>NPAAA clade</taxon>
        <taxon>indigoferoid/millettioid clade</taxon>
        <taxon>Phaseoleae</taxon>
        <taxon>Mucuna</taxon>
    </lineage>
</organism>
<accession>A0A371H1L2</accession>
<reference evidence="1" key="1">
    <citation type="submission" date="2018-05" db="EMBL/GenBank/DDBJ databases">
        <title>Draft genome of Mucuna pruriens seed.</title>
        <authorList>
            <person name="Nnadi N.E."/>
            <person name="Vos R."/>
            <person name="Hasami M.H."/>
            <person name="Devisetty U.K."/>
            <person name="Aguiy J.C."/>
        </authorList>
    </citation>
    <scope>NUCLEOTIDE SEQUENCE [LARGE SCALE GENOMIC DNA]</scope>
    <source>
        <strain evidence="1">JCA_2017</strain>
    </source>
</reference>
<proteinExistence type="predicted"/>
<evidence type="ECO:0000313" key="1">
    <source>
        <dbReference type="EMBL" id="RDX96669.1"/>
    </source>
</evidence>
<dbReference type="InterPro" id="IPR043502">
    <property type="entry name" value="DNA/RNA_pol_sf"/>
</dbReference>
<dbReference type="AlphaFoldDB" id="A0A371H1L2"/>
<keyword evidence="2" id="KW-1185">Reference proteome</keyword>
<dbReference type="PANTHER" id="PTHR35046:SF9">
    <property type="entry name" value="RNA-DIRECTED DNA POLYMERASE"/>
    <property type="match status" value="1"/>
</dbReference>
<dbReference type="PANTHER" id="PTHR35046">
    <property type="entry name" value="ZINC KNUCKLE (CCHC-TYPE) FAMILY PROTEIN"/>
    <property type="match status" value="1"/>
</dbReference>
<dbReference type="Proteomes" id="UP000257109">
    <property type="component" value="Unassembled WGS sequence"/>
</dbReference>
<feature type="non-terminal residue" evidence="1">
    <location>
        <position position="1"/>
    </location>
</feature>
<dbReference type="SUPFAM" id="SSF56672">
    <property type="entry name" value="DNA/RNA polymerases"/>
    <property type="match status" value="1"/>
</dbReference>
<sequence>MFGRSYGAHPTSVKIDEGQILILKGSVWTNKRRFVRDFSTIVASLNEIIKKELRPLRKSLLDLQGKASKFSNASTPKFSLIFQHECNASNVGVGEILLQEGHLISFFNEKLKGASCSSQGVLGLETLLVD</sequence>
<gene>
    <name evidence="1" type="ORF">CR513_20644</name>
</gene>
<comment type="caution">
    <text evidence="1">The sequence shown here is derived from an EMBL/GenBank/DDBJ whole genome shotgun (WGS) entry which is preliminary data.</text>
</comment>
<evidence type="ECO:0000313" key="2">
    <source>
        <dbReference type="Proteomes" id="UP000257109"/>
    </source>
</evidence>